<accession>A0A521CJY8</accession>
<dbReference type="RefSeq" id="WP_142505122.1">
    <property type="nucleotide sequence ID" value="NZ_FXTI01000004.1"/>
</dbReference>
<sequence>MEQLTQNEFINLNELIHTEALAIRKCGWYERQCESEGMKRWFQEAAEIHRSHLQGLMEQLRHHSGRKKNDSKIKH</sequence>
<dbReference type="AlphaFoldDB" id="A0A521CJY8"/>
<evidence type="ECO:0008006" key="3">
    <source>
        <dbReference type="Google" id="ProtNLM"/>
    </source>
</evidence>
<evidence type="ECO:0000313" key="2">
    <source>
        <dbReference type="Proteomes" id="UP000315636"/>
    </source>
</evidence>
<dbReference type="Proteomes" id="UP000315636">
    <property type="component" value="Unassembled WGS sequence"/>
</dbReference>
<dbReference type="EMBL" id="FXTI01000004">
    <property type="protein sequence ID" value="SMO59757.1"/>
    <property type="molecule type" value="Genomic_DNA"/>
</dbReference>
<keyword evidence="2" id="KW-1185">Reference proteome</keyword>
<dbReference type="OrthoDB" id="2990588at2"/>
<gene>
    <name evidence="1" type="ORF">SAMN06264849_10437</name>
</gene>
<name>A0A521CJY8_9BACL</name>
<dbReference type="Gene3D" id="1.20.1260.10">
    <property type="match status" value="1"/>
</dbReference>
<protein>
    <recommendedName>
        <fullName evidence="3">Coat F domain-containing protein</fullName>
    </recommendedName>
</protein>
<evidence type="ECO:0000313" key="1">
    <source>
        <dbReference type="EMBL" id="SMO59757.1"/>
    </source>
</evidence>
<proteinExistence type="predicted"/>
<organism evidence="1 2">
    <name type="scientific">Melghirimyces algeriensis</name>
    <dbReference type="NCBI Taxonomy" id="910412"/>
    <lineage>
        <taxon>Bacteria</taxon>
        <taxon>Bacillati</taxon>
        <taxon>Bacillota</taxon>
        <taxon>Bacilli</taxon>
        <taxon>Bacillales</taxon>
        <taxon>Thermoactinomycetaceae</taxon>
        <taxon>Melghirimyces</taxon>
    </lineage>
</organism>
<dbReference type="InterPro" id="IPR012347">
    <property type="entry name" value="Ferritin-like"/>
</dbReference>
<reference evidence="1 2" key="1">
    <citation type="submission" date="2017-05" db="EMBL/GenBank/DDBJ databases">
        <authorList>
            <person name="Varghese N."/>
            <person name="Submissions S."/>
        </authorList>
    </citation>
    <scope>NUCLEOTIDE SEQUENCE [LARGE SCALE GENOMIC DNA]</scope>
    <source>
        <strain evidence="1 2">DSM 45474</strain>
    </source>
</reference>